<protein>
    <submittedName>
        <fullName evidence="1">Uncharacterized protein</fullName>
    </submittedName>
</protein>
<organism evidence="1 2">
    <name type="scientific">Dialister invisus DSM 15470</name>
    <dbReference type="NCBI Taxonomy" id="592028"/>
    <lineage>
        <taxon>Bacteria</taxon>
        <taxon>Bacillati</taxon>
        <taxon>Bacillota</taxon>
        <taxon>Negativicutes</taxon>
        <taxon>Veillonellales</taxon>
        <taxon>Veillonellaceae</taxon>
        <taxon>Dialister</taxon>
    </lineage>
</organism>
<dbReference type="Proteomes" id="UP000004736">
    <property type="component" value="Unassembled WGS sequence"/>
</dbReference>
<evidence type="ECO:0000313" key="2">
    <source>
        <dbReference type="Proteomes" id="UP000004736"/>
    </source>
</evidence>
<sequence>MLSPPSGKTVPLPHMRRTKRLSGTVLIYWYSSFDTLSTFEQQKTVNHYF</sequence>
<proteinExistence type="predicted"/>
<comment type="caution">
    <text evidence="1">The sequence shown here is derived from an EMBL/GenBank/DDBJ whole genome shotgun (WGS) entry which is preliminary data.</text>
</comment>
<dbReference type="EMBL" id="ACIM02000001">
    <property type="protein sequence ID" value="EEW97678.1"/>
    <property type="molecule type" value="Genomic_DNA"/>
</dbReference>
<reference evidence="1" key="1">
    <citation type="submission" date="2009-09" db="EMBL/GenBank/DDBJ databases">
        <authorList>
            <person name="Weinstock G."/>
            <person name="Sodergren E."/>
            <person name="Clifton S."/>
            <person name="Fulton L."/>
            <person name="Fulton B."/>
            <person name="Courtney L."/>
            <person name="Fronick C."/>
            <person name="Harrison M."/>
            <person name="Strong C."/>
            <person name="Farmer C."/>
            <person name="Delahaunty K."/>
            <person name="Markovic C."/>
            <person name="Hall O."/>
            <person name="Minx P."/>
            <person name="Tomlinson C."/>
            <person name="Mitreva M."/>
            <person name="Nelson J."/>
            <person name="Hou S."/>
            <person name="Wollam A."/>
            <person name="Pepin K.H."/>
            <person name="Johnson M."/>
            <person name="Bhonagiri V."/>
            <person name="Nash W.E."/>
            <person name="Warren W."/>
            <person name="Chinwalla A."/>
            <person name="Mardis E.R."/>
            <person name="Wilson R.K."/>
        </authorList>
    </citation>
    <scope>NUCLEOTIDE SEQUENCE [LARGE SCALE GENOMIC DNA]</scope>
    <source>
        <strain evidence="1">DSM 15470</strain>
    </source>
</reference>
<keyword evidence="2" id="KW-1185">Reference proteome</keyword>
<dbReference type="HOGENOM" id="CLU_3134979_0_0_9"/>
<accession>C9LQ41</accession>
<gene>
    <name evidence="1" type="ORF">GCWU000321_01674</name>
</gene>
<name>C9LQ41_9FIRM</name>
<dbReference type="AlphaFoldDB" id="C9LQ41"/>
<evidence type="ECO:0000313" key="1">
    <source>
        <dbReference type="EMBL" id="EEW97678.1"/>
    </source>
</evidence>